<evidence type="ECO:0000256" key="9">
    <source>
        <dbReference type="ARBA" id="ARBA00049563"/>
    </source>
</evidence>
<feature type="binding site" evidence="10">
    <location>
        <begin position="8"/>
        <end position="15"/>
    </location>
    <ligand>
        <name>ATP</name>
        <dbReference type="ChEBI" id="CHEBI:30616"/>
    </ligand>
</feature>
<feature type="site" description="Interaction with substrate tRNA" evidence="10">
    <location>
        <position position="122"/>
    </location>
</feature>
<name>A0A1F4Q1X2_UNCSA</name>
<evidence type="ECO:0000256" key="3">
    <source>
        <dbReference type="ARBA" id="ARBA00005842"/>
    </source>
</evidence>
<comment type="caution">
    <text evidence="10">Lacks conserved residue(s) required for the propagation of feature annotation.</text>
</comment>
<dbReference type="SUPFAM" id="SSF52540">
    <property type="entry name" value="P-loop containing nucleoside triphosphate hydrolases"/>
    <property type="match status" value="2"/>
</dbReference>
<dbReference type="Gene3D" id="1.10.20.140">
    <property type="match status" value="1"/>
</dbReference>
<dbReference type="InterPro" id="IPR039657">
    <property type="entry name" value="Dimethylallyltransferase"/>
</dbReference>
<dbReference type="PANTHER" id="PTHR11088">
    <property type="entry name" value="TRNA DIMETHYLALLYLTRANSFERASE"/>
    <property type="match status" value="1"/>
</dbReference>
<dbReference type="Gene3D" id="3.40.50.300">
    <property type="entry name" value="P-loop containing nucleotide triphosphate hydrolases"/>
    <property type="match status" value="1"/>
</dbReference>
<evidence type="ECO:0000256" key="1">
    <source>
        <dbReference type="ARBA" id="ARBA00001946"/>
    </source>
</evidence>
<gene>
    <name evidence="10" type="primary">miaA</name>
    <name evidence="14" type="ORF">A2625_05420</name>
</gene>
<comment type="catalytic activity">
    <reaction evidence="9 10 11">
        <text>adenosine(37) in tRNA + dimethylallyl diphosphate = N(6)-dimethylallyladenosine(37) in tRNA + diphosphate</text>
        <dbReference type="Rhea" id="RHEA:26482"/>
        <dbReference type="Rhea" id="RHEA-COMP:10162"/>
        <dbReference type="Rhea" id="RHEA-COMP:10375"/>
        <dbReference type="ChEBI" id="CHEBI:33019"/>
        <dbReference type="ChEBI" id="CHEBI:57623"/>
        <dbReference type="ChEBI" id="CHEBI:74411"/>
        <dbReference type="ChEBI" id="CHEBI:74415"/>
        <dbReference type="EC" id="2.5.1.75"/>
    </reaction>
</comment>
<dbReference type="FunFam" id="1.10.20.140:FF:000001">
    <property type="entry name" value="tRNA dimethylallyltransferase"/>
    <property type="match status" value="1"/>
</dbReference>
<dbReference type="PANTHER" id="PTHR11088:SF60">
    <property type="entry name" value="TRNA DIMETHYLALLYLTRANSFERASE"/>
    <property type="match status" value="1"/>
</dbReference>
<evidence type="ECO:0000313" key="14">
    <source>
        <dbReference type="EMBL" id="OGB89869.1"/>
    </source>
</evidence>
<dbReference type="InterPro" id="IPR027417">
    <property type="entry name" value="P-loop_NTPase"/>
</dbReference>
<comment type="subunit">
    <text evidence="10">Monomer.</text>
</comment>
<keyword evidence="5 10" id="KW-0819">tRNA processing</keyword>
<dbReference type="EC" id="2.5.1.75" evidence="10"/>
<evidence type="ECO:0000256" key="11">
    <source>
        <dbReference type="RuleBase" id="RU003783"/>
    </source>
</evidence>
<dbReference type="Proteomes" id="UP000178724">
    <property type="component" value="Unassembled WGS sequence"/>
</dbReference>
<keyword evidence="8 10" id="KW-0460">Magnesium</keyword>
<evidence type="ECO:0000256" key="4">
    <source>
        <dbReference type="ARBA" id="ARBA00022679"/>
    </source>
</evidence>
<dbReference type="NCBIfam" id="TIGR00174">
    <property type="entry name" value="miaA"/>
    <property type="match status" value="1"/>
</dbReference>
<feature type="region of interest" description="Interaction with substrate tRNA" evidence="10">
    <location>
        <begin position="33"/>
        <end position="36"/>
    </location>
</feature>
<evidence type="ECO:0000256" key="8">
    <source>
        <dbReference type="ARBA" id="ARBA00022842"/>
    </source>
</evidence>
<evidence type="ECO:0000256" key="6">
    <source>
        <dbReference type="ARBA" id="ARBA00022741"/>
    </source>
</evidence>
<sequence length="298" mass="33987">MRSIVLLGPTAVGKTKLSIELAKELNGEIISADSMQVYRGLDIGTAKPTMEERQGIPHHLIDIHNPDEEWTVSDFVEESQKLKVKIQNKGKLPIIVGGTGLYLWSLLEGFAFPISPADKELRGRLEELPTTTLYAQLSASDPKAAEKIHANDKKRIIRALEVFELTGKPISELQESRKPEAESRTRNYTLIGINLTREELYERINARIDNMIAQGLIGEVEGLLAKGYSKSLNSFQALGYKEVVEYLDGKWDKEQMVEELKKRTRNFARRQLTWFRRFKDVKWFRPEEKDAIIESCQG</sequence>
<comment type="cofactor">
    <cofactor evidence="1 10">
        <name>Mg(2+)</name>
        <dbReference type="ChEBI" id="CHEBI:18420"/>
    </cofactor>
</comment>
<accession>A0A1F4Q1X2</accession>
<keyword evidence="7 10" id="KW-0067">ATP-binding</keyword>
<evidence type="ECO:0000256" key="10">
    <source>
        <dbReference type="HAMAP-Rule" id="MF_00185"/>
    </source>
</evidence>
<feature type="binding site" evidence="10">
    <location>
        <begin position="10"/>
        <end position="15"/>
    </location>
    <ligand>
        <name>substrate</name>
    </ligand>
</feature>
<evidence type="ECO:0000256" key="12">
    <source>
        <dbReference type="RuleBase" id="RU003784"/>
    </source>
</evidence>
<dbReference type="EMBL" id="METM01000020">
    <property type="protein sequence ID" value="OGB89869.1"/>
    <property type="molecule type" value="Genomic_DNA"/>
</dbReference>
<evidence type="ECO:0000256" key="13">
    <source>
        <dbReference type="RuleBase" id="RU003785"/>
    </source>
</evidence>
<dbReference type="GO" id="GO:0005524">
    <property type="term" value="F:ATP binding"/>
    <property type="evidence" value="ECO:0007669"/>
    <property type="project" value="UniProtKB-UniRule"/>
</dbReference>
<reference evidence="14 15" key="1">
    <citation type="journal article" date="2016" name="Nat. Commun.">
        <title>Thousands of microbial genomes shed light on interconnected biogeochemical processes in an aquifer system.</title>
        <authorList>
            <person name="Anantharaman K."/>
            <person name="Brown C.T."/>
            <person name="Hug L.A."/>
            <person name="Sharon I."/>
            <person name="Castelle C.J."/>
            <person name="Probst A.J."/>
            <person name="Thomas B.C."/>
            <person name="Singh A."/>
            <person name="Wilkins M.J."/>
            <person name="Karaoz U."/>
            <person name="Brodie E.L."/>
            <person name="Williams K.H."/>
            <person name="Hubbard S.S."/>
            <person name="Banfield J.F."/>
        </authorList>
    </citation>
    <scope>NUCLEOTIDE SEQUENCE [LARGE SCALE GENOMIC DNA]</scope>
</reference>
<organism evidence="14 15">
    <name type="scientific">candidate division WOR-1 bacterium RIFCSPHIGHO2_01_FULL_53_15</name>
    <dbReference type="NCBI Taxonomy" id="1802564"/>
    <lineage>
        <taxon>Bacteria</taxon>
        <taxon>Bacillati</taxon>
        <taxon>Saganbacteria</taxon>
    </lineage>
</organism>
<proteinExistence type="inferred from homology"/>
<dbReference type="GO" id="GO:0006400">
    <property type="term" value="P:tRNA modification"/>
    <property type="evidence" value="ECO:0007669"/>
    <property type="project" value="TreeGrafter"/>
</dbReference>
<evidence type="ECO:0000313" key="15">
    <source>
        <dbReference type="Proteomes" id="UP000178724"/>
    </source>
</evidence>
<evidence type="ECO:0000256" key="5">
    <source>
        <dbReference type="ARBA" id="ARBA00022694"/>
    </source>
</evidence>
<dbReference type="AlphaFoldDB" id="A0A1F4Q1X2"/>
<comment type="function">
    <text evidence="2 10 12">Catalyzes the transfer of a dimethylallyl group onto the adenine at position 37 in tRNAs that read codons beginning with uridine, leading to the formation of N6-(dimethylallyl)adenosine (i(6)A).</text>
</comment>
<keyword evidence="4 10" id="KW-0808">Transferase</keyword>
<feature type="site" description="Interaction with substrate tRNA" evidence="10">
    <location>
        <position position="99"/>
    </location>
</feature>
<evidence type="ECO:0000256" key="7">
    <source>
        <dbReference type="ARBA" id="ARBA00022840"/>
    </source>
</evidence>
<dbReference type="InterPro" id="IPR018022">
    <property type="entry name" value="IPT"/>
</dbReference>
<comment type="similarity">
    <text evidence="3 10 13">Belongs to the IPP transferase family.</text>
</comment>
<dbReference type="GO" id="GO:0052381">
    <property type="term" value="F:tRNA dimethylallyltransferase activity"/>
    <property type="evidence" value="ECO:0007669"/>
    <property type="project" value="UniProtKB-UniRule"/>
</dbReference>
<dbReference type="HAMAP" id="MF_00185">
    <property type="entry name" value="IPP_trans"/>
    <property type="match status" value="1"/>
</dbReference>
<protein>
    <recommendedName>
        <fullName evidence="10">tRNA dimethylallyltransferase</fullName>
        <ecNumber evidence="10">2.5.1.75</ecNumber>
    </recommendedName>
    <alternativeName>
        <fullName evidence="10">Dimethylallyl diphosphate:tRNA dimethylallyltransferase</fullName>
        <shortName evidence="10">DMAPP:tRNA dimethylallyltransferase</shortName>
        <shortName evidence="10">DMATase</shortName>
    </alternativeName>
    <alternativeName>
        <fullName evidence="10">Isopentenyl-diphosphate:tRNA isopentenyltransferase</fullName>
        <shortName evidence="10">IPP transferase</shortName>
        <shortName evidence="10">IPPT</shortName>
        <shortName evidence="10">IPTase</shortName>
    </alternativeName>
</protein>
<comment type="caution">
    <text evidence="14">The sequence shown here is derived from an EMBL/GenBank/DDBJ whole genome shotgun (WGS) entry which is preliminary data.</text>
</comment>
<dbReference type="Pfam" id="PF01715">
    <property type="entry name" value="IPPT"/>
    <property type="match status" value="1"/>
</dbReference>
<evidence type="ECO:0000256" key="2">
    <source>
        <dbReference type="ARBA" id="ARBA00003213"/>
    </source>
</evidence>
<keyword evidence="6 10" id="KW-0547">Nucleotide-binding</keyword>